<evidence type="ECO:0000313" key="2">
    <source>
        <dbReference type="EMBL" id="MPC52621.1"/>
    </source>
</evidence>
<evidence type="ECO:0000313" key="3">
    <source>
        <dbReference type="Proteomes" id="UP000324222"/>
    </source>
</evidence>
<dbReference type="EMBL" id="VSRR010011024">
    <property type="protein sequence ID" value="MPC52621.1"/>
    <property type="molecule type" value="Genomic_DNA"/>
</dbReference>
<organism evidence="2 3">
    <name type="scientific">Portunus trituberculatus</name>
    <name type="common">Swimming crab</name>
    <name type="synonym">Neptunus trituberculatus</name>
    <dbReference type="NCBI Taxonomy" id="210409"/>
    <lineage>
        <taxon>Eukaryota</taxon>
        <taxon>Metazoa</taxon>
        <taxon>Ecdysozoa</taxon>
        <taxon>Arthropoda</taxon>
        <taxon>Crustacea</taxon>
        <taxon>Multicrustacea</taxon>
        <taxon>Malacostraca</taxon>
        <taxon>Eumalacostraca</taxon>
        <taxon>Eucarida</taxon>
        <taxon>Decapoda</taxon>
        <taxon>Pleocyemata</taxon>
        <taxon>Brachyura</taxon>
        <taxon>Eubrachyura</taxon>
        <taxon>Portunoidea</taxon>
        <taxon>Portunidae</taxon>
        <taxon>Portuninae</taxon>
        <taxon>Portunus</taxon>
    </lineage>
</organism>
<dbReference type="Proteomes" id="UP000324222">
    <property type="component" value="Unassembled WGS sequence"/>
</dbReference>
<evidence type="ECO:0000256" key="1">
    <source>
        <dbReference type="SAM" id="MobiDB-lite"/>
    </source>
</evidence>
<dbReference type="AlphaFoldDB" id="A0A5B7FYR9"/>
<keyword evidence="3" id="KW-1185">Reference proteome</keyword>
<protein>
    <submittedName>
        <fullName evidence="2">Uncharacterized protein</fullName>
    </submittedName>
</protein>
<gene>
    <name evidence="2" type="ORF">E2C01_046494</name>
</gene>
<sequence>MNTTCITHYDTTTTTATSTTTTTITTTTLSHPTKGFGRVFTTLRRSVSGWVREGMALFRGTMRLGAGVPEPDPRPATQRRRGRVFDG</sequence>
<accession>A0A5B7FYR9</accession>
<reference evidence="2 3" key="1">
    <citation type="submission" date="2019-05" db="EMBL/GenBank/DDBJ databases">
        <title>Another draft genome of Portunus trituberculatus and its Hox gene families provides insights of decapod evolution.</title>
        <authorList>
            <person name="Jeong J.-H."/>
            <person name="Song I."/>
            <person name="Kim S."/>
            <person name="Choi T."/>
            <person name="Kim D."/>
            <person name="Ryu S."/>
            <person name="Kim W."/>
        </authorList>
    </citation>
    <scope>NUCLEOTIDE SEQUENCE [LARGE SCALE GENOMIC DNA]</scope>
    <source>
        <tissue evidence="2">Muscle</tissue>
    </source>
</reference>
<feature type="region of interest" description="Disordered" evidence="1">
    <location>
        <begin position="64"/>
        <end position="87"/>
    </location>
</feature>
<proteinExistence type="predicted"/>
<feature type="compositionally biased region" description="Basic residues" evidence="1">
    <location>
        <begin position="77"/>
        <end position="87"/>
    </location>
</feature>
<comment type="caution">
    <text evidence="2">The sequence shown here is derived from an EMBL/GenBank/DDBJ whole genome shotgun (WGS) entry which is preliminary data.</text>
</comment>
<name>A0A5B7FYR9_PORTR</name>